<keyword evidence="3" id="KW-1185">Reference proteome</keyword>
<dbReference type="HOGENOM" id="CLU_025996_0_5_2"/>
<reference evidence="2 3" key="1">
    <citation type="submission" date="2014-07" db="EMBL/GenBank/DDBJ databases">
        <title>Methanogenic archaea and the global carbon cycle.</title>
        <authorList>
            <person name="Henriksen J.R."/>
            <person name="Luke J."/>
            <person name="Reinhart S."/>
            <person name="Benedict M.N."/>
            <person name="Youngblut N.D."/>
            <person name="Metcalf M.E."/>
            <person name="Whitaker R.J."/>
            <person name="Metcalf W.W."/>
        </authorList>
    </citation>
    <scope>NUCLEOTIDE SEQUENCE [LARGE SCALE GENOMIC DNA]</scope>
    <source>
        <strain evidence="2 3">HB-1</strain>
    </source>
</reference>
<dbReference type="Gene3D" id="3.90.550.10">
    <property type="entry name" value="Spore Coat Polysaccharide Biosynthesis Protein SpsA, Chain A"/>
    <property type="match status" value="1"/>
</dbReference>
<evidence type="ECO:0000259" key="1">
    <source>
        <dbReference type="Pfam" id="PF00535"/>
    </source>
</evidence>
<gene>
    <name evidence="2" type="ORF">MSHOH_0769</name>
</gene>
<dbReference type="Pfam" id="PF00535">
    <property type="entry name" value="Glycos_transf_2"/>
    <property type="match status" value="1"/>
</dbReference>
<dbReference type="EMBL" id="CP009516">
    <property type="protein sequence ID" value="AKB77252.1"/>
    <property type="molecule type" value="Genomic_DNA"/>
</dbReference>
<proteinExistence type="predicted"/>
<dbReference type="InterPro" id="IPR001173">
    <property type="entry name" value="Glyco_trans_2-like"/>
</dbReference>
<dbReference type="EC" id="2.4.1.-" evidence="2"/>
<dbReference type="PANTHER" id="PTHR22916">
    <property type="entry name" value="GLYCOSYLTRANSFERASE"/>
    <property type="match status" value="1"/>
</dbReference>
<dbReference type="Proteomes" id="UP000033101">
    <property type="component" value="Chromosome"/>
</dbReference>
<dbReference type="PANTHER" id="PTHR22916:SF3">
    <property type="entry name" value="UDP-GLCNAC:BETAGAL BETA-1,3-N-ACETYLGLUCOSAMINYLTRANSFERASE-LIKE PROTEIN 1"/>
    <property type="match status" value="1"/>
</dbReference>
<accession>A0A0E3SBQ5</accession>
<keyword evidence="2" id="KW-0808">Transferase</keyword>
<protein>
    <submittedName>
        <fullName evidence="2">Glycosyltransferase PglI</fullName>
        <ecNumber evidence="2">2.4.1.-</ecNumber>
    </submittedName>
</protein>
<dbReference type="KEGG" id="mhor:MSHOH_0769"/>
<sequence length="279" mass="31162">MTEISVIIPTWNRAETLGKAISSALNQTLPPLEIIVCGVEGSLDQEVVNSINDPRVRWIEGGRDGLASIPRNRGINASRGEWLAFLDSDDEWLPDKLEKQLKHANKMGCSAACSDAIRYIPSKGYAGTIVNGEVSGDLISFSLLSNNNYIVCSSVLIKKDIVEKCGGFPEDISLKVGEDYALWLRTATLTDFAFVNEPLLIYRDEPQTSVRASTPPIWELRANVFNSFISWANNTDYNTNNKEYFSLAKRLFLQARTRKILCSLVESTRVRFKGIAHRI</sequence>
<dbReference type="RefSeq" id="WP_052730700.1">
    <property type="nucleotide sequence ID" value="NZ_CP009516.1"/>
</dbReference>
<organism evidence="2 3">
    <name type="scientific">Methanosarcina horonobensis HB-1 = JCM 15518</name>
    <dbReference type="NCBI Taxonomy" id="1434110"/>
    <lineage>
        <taxon>Archaea</taxon>
        <taxon>Methanobacteriati</taxon>
        <taxon>Methanobacteriota</taxon>
        <taxon>Stenosarchaea group</taxon>
        <taxon>Methanomicrobia</taxon>
        <taxon>Methanosarcinales</taxon>
        <taxon>Methanosarcinaceae</taxon>
        <taxon>Methanosarcina</taxon>
    </lineage>
</organism>
<evidence type="ECO:0000313" key="3">
    <source>
        <dbReference type="Proteomes" id="UP000033101"/>
    </source>
</evidence>
<dbReference type="GeneID" id="24829923"/>
<evidence type="ECO:0000313" key="2">
    <source>
        <dbReference type="EMBL" id="AKB77252.1"/>
    </source>
</evidence>
<dbReference type="SUPFAM" id="SSF53448">
    <property type="entry name" value="Nucleotide-diphospho-sugar transferases"/>
    <property type="match status" value="1"/>
</dbReference>
<feature type="domain" description="Glycosyltransferase 2-like" evidence="1">
    <location>
        <begin position="5"/>
        <end position="164"/>
    </location>
</feature>
<dbReference type="PATRIC" id="fig|1434110.4.peg.945"/>
<dbReference type="STRING" id="1434110.MSHOH_0769"/>
<dbReference type="GO" id="GO:0016758">
    <property type="term" value="F:hexosyltransferase activity"/>
    <property type="evidence" value="ECO:0007669"/>
    <property type="project" value="UniProtKB-ARBA"/>
</dbReference>
<dbReference type="InterPro" id="IPR029044">
    <property type="entry name" value="Nucleotide-diphossugar_trans"/>
</dbReference>
<dbReference type="OrthoDB" id="46222at2157"/>
<dbReference type="AlphaFoldDB" id="A0A0E3SBQ5"/>
<name>A0A0E3SBQ5_9EURY</name>
<keyword evidence="2" id="KW-0328">Glycosyltransferase</keyword>